<evidence type="ECO:0000313" key="2">
    <source>
        <dbReference type="Proteomes" id="UP001597199"/>
    </source>
</evidence>
<name>A0ABW4BH80_9LACO</name>
<dbReference type="RefSeq" id="WP_204119868.1">
    <property type="nucleotide sequence ID" value="NZ_BOLV01000035.1"/>
</dbReference>
<reference evidence="2" key="1">
    <citation type="journal article" date="2019" name="Int. J. Syst. Evol. Microbiol.">
        <title>The Global Catalogue of Microorganisms (GCM) 10K type strain sequencing project: providing services to taxonomists for standard genome sequencing and annotation.</title>
        <authorList>
            <consortium name="The Broad Institute Genomics Platform"/>
            <consortium name="The Broad Institute Genome Sequencing Center for Infectious Disease"/>
            <person name="Wu L."/>
            <person name="Ma J."/>
        </authorList>
    </citation>
    <scope>NUCLEOTIDE SEQUENCE [LARGE SCALE GENOMIC DNA]</scope>
    <source>
        <strain evidence="2">CCM 9110</strain>
    </source>
</reference>
<dbReference type="Proteomes" id="UP001597199">
    <property type="component" value="Unassembled WGS sequence"/>
</dbReference>
<evidence type="ECO:0000313" key="1">
    <source>
        <dbReference type="EMBL" id="MFD1399859.1"/>
    </source>
</evidence>
<gene>
    <name evidence="1" type="ORF">ACFQ41_11115</name>
</gene>
<dbReference type="EMBL" id="JBHTOA010000044">
    <property type="protein sequence ID" value="MFD1399859.1"/>
    <property type="molecule type" value="Genomic_DNA"/>
</dbReference>
<organism evidence="1 2">
    <name type="scientific">Lacticaseibacillus suilingensis</name>
    <dbReference type="NCBI Taxonomy" id="2799577"/>
    <lineage>
        <taxon>Bacteria</taxon>
        <taxon>Bacillati</taxon>
        <taxon>Bacillota</taxon>
        <taxon>Bacilli</taxon>
        <taxon>Lactobacillales</taxon>
        <taxon>Lactobacillaceae</taxon>
        <taxon>Lacticaseibacillus</taxon>
    </lineage>
</organism>
<accession>A0ABW4BH80</accession>
<proteinExistence type="predicted"/>
<sequence length="185" mass="21026">MIAVMLFIALVGVWFWANWERSDTQVRKTTASAVSPWDYEASVAEADNVLEDYRRRKQRSRVKASIQSPSLDGMPRSSSIGNVMEIKITNHLDDETYVEVCEKTIECIEDDARRNILRDYYIKRPIAVELLIADSGYEKSGYYDALKDALYTFAGLWPVGDHGLLVRTNSGQTPDKERTNTGHLS</sequence>
<keyword evidence="2" id="KW-1185">Reference proteome</keyword>
<comment type="caution">
    <text evidence="1">The sequence shown here is derived from an EMBL/GenBank/DDBJ whole genome shotgun (WGS) entry which is preliminary data.</text>
</comment>
<protein>
    <submittedName>
        <fullName evidence="1">Uncharacterized protein</fullName>
    </submittedName>
</protein>